<accession>A0ABM1NFD7</accession>
<organism evidence="8 9">
    <name type="scientific">Nicrophorus vespilloides</name>
    <name type="common">Boreal carrion beetle</name>
    <dbReference type="NCBI Taxonomy" id="110193"/>
    <lineage>
        <taxon>Eukaryota</taxon>
        <taxon>Metazoa</taxon>
        <taxon>Ecdysozoa</taxon>
        <taxon>Arthropoda</taxon>
        <taxon>Hexapoda</taxon>
        <taxon>Insecta</taxon>
        <taxon>Pterygota</taxon>
        <taxon>Neoptera</taxon>
        <taxon>Endopterygota</taxon>
        <taxon>Coleoptera</taxon>
        <taxon>Polyphaga</taxon>
        <taxon>Staphyliniformia</taxon>
        <taxon>Silphidae</taxon>
        <taxon>Nicrophorinae</taxon>
        <taxon>Nicrophorus</taxon>
    </lineage>
</organism>
<evidence type="ECO:0000256" key="5">
    <source>
        <dbReference type="ARBA" id="ARBA00023242"/>
    </source>
</evidence>
<feature type="domain" description="C2H2-type" evidence="7">
    <location>
        <begin position="178"/>
        <end position="205"/>
    </location>
</feature>
<proteinExistence type="predicted"/>
<evidence type="ECO:0000256" key="6">
    <source>
        <dbReference type="PROSITE-ProRule" id="PRU00042"/>
    </source>
</evidence>
<feature type="domain" description="C2H2-type" evidence="7">
    <location>
        <begin position="250"/>
        <end position="277"/>
    </location>
</feature>
<keyword evidence="5" id="KW-0539">Nucleus</keyword>
<dbReference type="Proteomes" id="UP000695000">
    <property type="component" value="Unplaced"/>
</dbReference>
<evidence type="ECO:0000256" key="3">
    <source>
        <dbReference type="ARBA" id="ARBA00022771"/>
    </source>
</evidence>
<feature type="domain" description="C2H2-type" evidence="7">
    <location>
        <begin position="306"/>
        <end position="333"/>
    </location>
</feature>
<evidence type="ECO:0000313" key="9">
    <source>
        <dbReference type="RefSeq" id="XP_017785537.1"/>
    </source>
</evidence>
<dbReference type="Pfam" id="PF13912">
    <property type="entry name" value="zf-C2H2_6"/>
    <property type="match status" value="1"/>
</dbReference>
<dbReference type="Pfam" id="PF00096">
    <property type="entry name" value="zf-C2H2"/>
    <property type="match status" value="10"/>
</dbReference>
<gene>
    <name evidence="9" type="primary">LOC108568766</name>
</gene>
<evidence type="ECO:0000313" key="8">
    <source>
        <dbReference type="Proteomes" id="UP000695000"/>
    </source>
</evidence>
<dbReference type="GeneID" id="108568766"/>
<dbReference type="PROSITE" id="PS00028">
    <property type="entry name" value="ZINC_FINGER_C2H2_1"/>
    <property type="match status" value="9"/>
</dbReference>
<dbReference type="RefSeq" id="XP_017785537.1">
    <property type="nucleotide sequence ID" value="XM_017930048.1"/>
</dbReference>
<feature type="domain" description="C2H2-type" evidence="7">
    <location>
        <begin position="59"/>
        <end position="88"/>
    </location>
</feature>
<keyword evidence="8" id="KW-1185">Reference proteome</keyword>
<feature type="domain" description="C2H2-type" evidence="7">
    <location>
        <begin position="223"/>
        <end position="245"/>
    </location>
</feature>
<name>A0ABM1NFD7_NICVS</name>
<dbReference type="PROSITE" id="PS50157">
    <property type="entry name" value="ZINC_FINGER_C2H2_2"/>
    <property type="match status" value="11"/>
</dbReference>
<evidence type="ECO:0000256" key="1">
    <source>
        <dbReference type="ARBA" id="ARBA00022723"/>
    </source>
</evidence>
<dbReference type="InterPro" id="IPR013087">
    <property type="entry name" value="Znf_C2H2_type"/>
</dbReference>
<dbReference type="InterPro" id="IPR036236">
    <property type="entry name" value="Znf_C2H2_sf"/>
</dbReference>
<feature type="domain" description="C2H2-type" evidence="7">
    <location>
        <begin position="362"/>
        <end position="384"/>
    </location>
</feature>
<dbReference type="SMART" id="SM00355">
    <property type="entry name" value="ZnF_C2H2"/>
    <property type="match status" value="11"/>
</dbReference>
<feature type="domain" description="C2H2-type" evidence="7">
    <location>
        <begin position="334"/>
        <end position="361"/>
    </location>
</feature>
<dbReference type="Gene3D" id="3.30.160.60">
    <property type="entry name" value="Classic Zinc Finger"/>
    <property type="match status" value="9"/>
</dbReference>
<keyword evidence="4" id="KW-0862">Zinc</keyword>
<feature type="domain" description="C2H2-type" evidence="7">
    <location>
        <begin position="278"/>
        <end position="305"/>
    </location>
</feature>
<dbReference type="PANTHER" id="PTHR24393:SF151">
    <property type="entry name" value="C2H2-TYPE DOMAIN-CONTAINING PROTEIN"/>
    <property type="match status" value="1"/>
</dbReference>
<keyword evidence="1" id="KW-0479">Metal-binding</keyword>
<dbReference type="SUPFAM" id="SSF57667">
    <property type="entry name" value="beta-beta-alpha zinc fingers"/>
    <property type="match status" value="6"/>
</dbReference>
<reference evidence="9" key="1">
    <citation type="submission" date="2025-08" db="UniProtKB">
        <authorList>
            <consortium name="RefSeq"/>
        </authorList>
    </citation>
    <scope>IDENTIFICATION</scope>
    <source>
        <tissue evidence="9">Whole Larva</tissue>
    </source>
</reference>
<protein>
    <submittedName>
        <fullName evidence="9">Gastrula zinc finger protein XlCGF57.1-like</fullName>
    </submittedName>
</protein>
<feature type="domain" description="C2H2-type" evidence="7">
    <location>
        <begin position="143"/>
        <end position="165"/>
    </location>
</feature>
<evidence type="ECO:0000259" key="7">
    <source>
        <dbReference type="PROSITE" id="PS50157"/>
    </source>
</evidence>
<keyword evidence="3 6" id="KW-0863">Zinc-finger</keyword>
<dbReference type="PANTHER" id="PTHR24393">
    <property type="entry name" value="ZINC FINGER PROTEIN"/>
    <property type="match status" value="1"/>
</dbReference>
<keyword evidence="2" id="KW-0677">Repeat</keyword>
<sequence length="403" mass="45863">MPKNICKVCENVCISFINFQESFWKNEKLLLEIINNSKLKIKEEVNLKEASISNDSHIYKCNSCNDEFGSKNELTDHRRISKHSSKSNPCQECGKVFSSSKLTQHMRTHTKEKPYVCNICKQGFSMSGNLKRHMMTHTGERPHVCEMCGKGFIQSTSLINHRKTHLSIPKVNVQTCSYDCRYCGRSFKRLARYNTHQRKHFSENGRVAAVKIDEPKPIPMPEYICDICKRCYKTKNLLKAHQLTHGEKAFLCSDCGKRFFTKAALESHLKVHTGEKPHTCNVCQKSFAHVGSFETHMLIHLGVKPHTCKQCSKVFTQLSHLKYHLRTHSGERPYICSLCGKSFALKGNLTVHTRIHTGETPYTCDVCGKGFYDSSSMKKHSRSHDIVLISANKDSLPSAATSV</sequence>
<feature type="domain" description="C2H2-type" evidence="7">
    <location>
        <begin position="115"/>
        <end position="142"/>
    </location>
</feature>
<evidence type="ECO:0000256" key="4">
    <source>
        <dbReference type="ARBA" id="ARBA00022833"/>
    </source>
</evidence>
<evidence type="ECO:0000256" key="2">
    <source>
        <dbReference type="ARBA" id="ARBA00022737"/>
    </source>
</evidence>
<feature type="domain" description="C2H2-type" evidence="7">
    <location>
        <begin position="88"/>
        <end position="114"/>
    </location>
</feature>